<proteinExistence type="predicted"/>
<gene>
    <name evidence="3" type="ORF">H8B19_16290</name>
</gene>
<dbReference type="Proteomes" id="UP000601768">
    <property type="component" value="Unassembled WGS sequence"/>
</dbReference>
<sequence>MSDSEHLNSATDQQDDASLSDVLPAAQQFIYAWQARVENGLGLLQADIRLSLKALAICAMTTLFLVAATISLWLGINIAIAIGLHQLGVYWLFTFLTILTFNAGAFWWLLRLFKGAYRAIFLRTSFNHLFGQQSSEPADAESVSDNTDTADSSAMDKAA</sequence>
<dbReference type="AlphaFoldDB" id="A0A8J6M0X2"/>
<dbReference type="RefSeq" id="WP_186507961.1">
    <property type="nucleotide sequence ID" value="NZ_JACNEP010000018.1"/>
</dbReference>
<name>A0A8J6M0X2_9ALTE</name>
<keyword evidence="2" id="KW-0472">Membrane</keyword>
<reference evidence="3" key="2">
    <citation type="submission" date="2020-08" db="EMBL/GenBank/DDBJ databases">
        <authorList>
            <person name="Lai Q."/>
        </authorList>
    </citation>
    <scope>NUCLEOTIDE SEQUENCE</scope>
    <source>
        <strain evidence="3">S27-2</strain>
    </source>
</reference>
<evidence type="ECO:0000256" key="1">
    <source>
        <dbReference type="SAM" id="MobiDB-lite"/>
    </source>
</evidence>
<comment type="caution">
    <text evidence="3">The sequence shown here is derived from an EMBL/GenBank/DDBJ whole genome shotgun (WGS) entry which is preliminary data.</text>
</comment>
<keyword evidence="4" id="KW-1185">Reference proteome</keyword>
<dbReference type="EMBL" id="JACNEP010000018">
    <property type="protein sequence ID" value="MBC3767439.1"/>
    <property type="molecule type" value="Genomic_DNA"/>
</dbReference>
<feature type="compositionally biased region" description="Polar residues" evidence="1">
    <location>
        <begin position="143"/>
        <end position="152"/>
    </location>
</feature>
<reference evidence="3" key="1">
    <citation type="journal article" date="2018" name="Int. J. Syst. Evol. Microbiol.">
        <title>Neptunicella marina gen. nov., sp. nov., isolated from surface seawater.</title>
        <authorList>
            <person name="Liu X."/>
            <person name="Lai Q."/>
            <person name="Du Y."/>
            <person name="Zhang X."/>
            <person name="Liu Z."/>
            <person name="Sun F."/>
            <person name="Shao Z."/>
        </authorList>
    </citation>
    <scope>NUCLEOTIDE SEQUENCE</scope>
    <source>
        <strain evidence="3">S27-2</strain>
    </source>
</reference>
<feature type="region of interest" description="Disordered" evidence="1">
    <location>
        <begin position="135"/>
        <end position="159"/>
    </location>
</feature>
<keyword evidence="2" id="KW-0812">Transmembrane</keyword>
<feature type="transmembrane region" description="Helical" evidence="2">
    <location>
        <begin position="54"/>
        <end position="82"/>
    </location>
</feature>
<organism evidence="3 4">
    <name type="scientific">Neptunicella marina</name>
    <dbReference type="NCBI Taxonomy" id="2125989"/>
    <lineage>
        <taxon>Bacteria</taxon>
        <taxon>Pseudomonadati</taxon>
        <taxon>Pseudomonadota</taxon>
        <taxon>Gammaproteobacteria</taxon>
        <taxon>Alteromonadales</taxon>
        <taxon>Alteromonadaceae</taxon>
        <taxon>Neptunicella</taxon>
    </lineage>
</organism>
<evidence type="ECO:0000313" key="3">
    <source>
        <dbReference type="EMBL" id="MBC3767439.1"/>
    </source>
</evidence>
<evidence type="ECO:0000256" key="2">
    <source>
        <dbReference type="SAM" id="Phobius"/>
    </source>
</evidence>
<accession>A0A8J6M0X2</accession>
<feature type="transmembrane region" description="Helical" evidence="2">
    <location>
        <begin position="88"/>
        <end position="110"/>
    </location>
</feature>
<protein>
    <submittedName>
        <fullName evidence="3">Uncharacterized protein</fullName>
    </submittedName>
</protein>
<keyword evidence="2" id="KW-1133">Transmembrane helix</keyword>
<evidence type="ECO:0000313" key="4">
    <source>
        <dbReference type="Proteomes" id="UP000601768"/>
    </source>
</evidence>